<organism>
    <name type="scientific">Serpula lacrymans var. lacrymans (strain S7.9)</name>
    <name type="common">Dry rot fungus</name>
    <dbReference type="NCBI Taxonomy" id="578457"/>
    <lineage>
        <taxon>Eukaryota</taxon>
        <taxon>Fungi</taxon>
        <taxon>Dikarya</taxon>
        <taxon>Basidiomycota</taxon>
        <taxon>Agaricomycotina</taxon>
        <taxon>Agaricomycetes</taxon>
        <taxon>Agaricomycetidae</taxon>
        <taxon>Boletales</taxon>
        <taxon>Coniophorineae</taxon>
        <taxon>Serpulaceae</taxon>
        <taxon>Serpula</taxon>
    </lineage>
</organism>
<dbReference type="Proteomes" id="UP000008064">
    <property type="component" value="Unassembled WGS sequence"/>
</dbReference>
<dbReference type="KEGG" id="sla:SERLADRAFT_476316"/>
<evidence type="ECO:0000256" key="1">
    <source>
        <dbReference type="SAM" id="MobiDB-lite"/>
    </source>
</evidence>
<accession>F8P781</accession>
<reference evidence="2" key="1">
    <citation type="submission" date="2011-04" db="EMBL/GenBank/DDBJ databases">
        <title>Evolution of plant cell wall degrading machinery underlies the functional diversity of forest fungi.</title>
        <authorList>
            <consortium name="US DOE Joint Genome Institute (JGI-PGF)"/>
            <person name="Eastwood D.C."/>
            <person name="Floudas D."/>
            <person name="Binder M."/>
            <person name="Majcherczyk A."/>
            <person name="Schneider P."/>
            <person name="Aerts A."/>
            <person name="Asiegbu F.O."/>
            <person name="Baker S.E."/>
            <person name="Barry K."/>
            <person name="Bendiksby M."/>
            <person name="Blumentritt M."/>
            <person name="Coutinho P.M."/>
            <person name="Cullen D."/>
            <person name="Cullen D."/>
            <person name="Gathman A."/>
            <person name="Goodell B."/>
            <person name="Henrissat B."/>
            <person name="Ihrmark K."/>
            <person name="Kauserud H."/>
            <person name="Kohler A."/>
            <person name="LaButti K."/>
            <person name="Lapidus A."/>
            <person name="Lavin J.L."/>
            <person name="Lee Y.-H."/>
            <person name="Lindquist E."/>
            <person name="Lilly W."/>
            <person name="Lucas S."/>
            <person name="Morin E."/>
            <person name="Murat C."/>
            <person name="Oguiza J.A."/>
            <person name="Park J."/>
            <person name="Pisabarro A.G."/>
            <person name="Riley R."/>
            <person name="Rosling A."/>
            <person name="Salamov A."/>
            <person name="Schmidt O."/>
            <person name="Schmutz J."/>
            <person name="Skrede I."/>
            <person name="Stenlid J."/>
            <person name="Wiebenga A."/>
            <person name="Xie X."/>
            <person name="Kues U."/>
            <person name="Hibbett D.S."/>
            <person name="Hoffmeister D."/>
            <person name="Hogberg N."/>
            <person name="Martin F."/>
            <person name="Grigoriev I.V."/>
            <person name="Watkinson S.C."/>
        </authorList>
    </citation>
    <scope>NUCLEOTIDE SEQUENCE</scope>
    <source>
        <strain evidence="2">S7.9</strain>
    </source>
</reference>
<gene>
    <name evidence="2" type="ORF">SERLADRAFT_476316</name>
</gene>
<protein>
    <submittedName>
        <fullName evidence="2">Uncharacterized protein</fullName>
    </submittedName>
</protein>
<evidence type="ECO:0000313" key="2">
    <source>
        <dbReference type="EMBL" id="EGO21297.1"/>
    </source>
</evidence>
<dbReference type="RefSeq" id="XP_007322254.1">
    <property type="nucleotide sequence ID" value="XM_007322192.1"/>
</dbReference>
<dbReference type="EMBL" id="GL945439">
    <property type="protein sequence ID" value="EGO21297.1"/>
    <property type="molecule type" value="Genomic_DNA"/>
</dbReference>
<dbReference type="AlphaFoldDB" id="F8P781"/>
<name>F8P781_SERL9</name>
<proteinExistence type="predicted"/>
<dbReference type="HOGENOM" id="CLU_2723750_0_0_1"/>
<sequence>MNRTDWLVSARTLPSASNNPEPRRSALCHPINNKEPNKMQKMTQKFNHDLSGTIGNPLPLPSSSLLILPQED</sequence>
<feature type="region of interest" description="Disordered" evidence="1">
    <location>
        <begin position="1"/>
        <end position="34"/>
    </location>
</feature>
<dbReference type="GeneID" id="18820786"/>